<dbReference type="Proteomes" id="UP001497680">
    <property type="component" value="Unassembled WGS sequence"/>
</dbReference>
<evidence type="ECO:0000313" key="2">
    <source>
        <dbReference type="Proteomes" id="UP001497680"/>
    </source>
</evidence>
<comment type="caution">
    <text evidence="1">The sequence shown here is derived from an EMBL/GenBank/DDBJ whole genome shotgun (WGS) entry which is preliminary data.</text>
</comment>
<protein>
    <submittedName>
        <fullName evidence="1">Uncharacterized protein</fullName>
    </submittedName>
</protein>
<organism evidence="1 2">
    <name type="scientific">Hypoxylon rubiginosum</name>
    <dbReference type="NCBI Taxonomy" id="110542"/>
    <lineage>
        <taxon>Eukaryota</taxon>
        <taxon>Fungi</taxon>
        <taxon>Dikarya</taxon>
        <taxon>Ascomycota</taxon>
        <taxon>Pezizomycotina</taxon>
        <taxon>Sordariomycetes</taxon>
        <taxon>Xylariomycetidae</taxon>
        <taxon>Xylariales</taxon>
        <taxon>Hypoxylaceae</taxon>
        <taxon>Hypoxylon</taxon>
    </lineage>
</organism>
<accession>A0ACC0CUU7</accession>
<sequence length="321" mass="33956">MSLGPLTTSFTPPADCIASSQLYWVKTASTFYWLHGQPLQTSCFPDNYSPYQNQYYSPGICPSGYTRACESLSKSGAGTTVTQATCCPQGNYGCAPRSSSYSYPWGPTLACMSVYRVDMETSFTTIDGTLRGDETAGTPMSVFAPGTIMAYGIIIQNSQTTTTAEGSTTTQASGSASDTLQTITSAQVSETASTSTGIAATTETQSSSGGGGLSTGAAAGIGIATAVGIMAIGGAALWIFWTRRRKRKQQKEAEERARGRAAMTPGAWSESTWATTPHTYQRPAIQVNLQPTELAQEGEPREMSAEARLPAEKDGGSSYWR</sequence>
<proteinExistence type="predicted"/>
<evidence type="ECO:0000313" key="1">
    <source>
        <dbReference type="EMBL" id="KAI6084225.1"/>
    </source>
</evidence>
<name>A0ACC0CUU7_9PEZI</name>
<gene>
    <name evidence="1" type="ORF">F4821DRAFT_177068</name>
</gene>
<dbReference type="EMBL" id="MU394340">
    <property type="protein sequence ID" value="KAI6084225.1"/>
    <property type="molecule type" value="Genomic_DNA"/>
</dbReference>
<keyword evidence="2" id="KW-1185">Reference proteome</keyword>
<reference evidence="1 2" key="1">
    <citation type="journal article" date="2022" name="New Phytol.">
        <title>Ecological generalism drives hyperdiversity of secondary metabolite gene clusters in xylarialean endophytes.</title>
        <authorList>
            <person name="Franco M.E.E."/>
            <person name="Wisecaver J.H."/>
            <person name="Arnold A.E."/>
            <person name="Ju Y.M."/>
            <person name="Slot J.C."/>
            <person name="Ahrendt S."/>
            <person name="Moore L.P."/>
            <person name="Eastman K.E."/>
            <person name="Scott K."/>
            <person name="Konkel Z."/>
            <person name="Mondo S.J."/>
            <person name="Kuo A."/>
            <person name="Hayes R.D."/>
            <person name="Haridas S."/>
            <person name="Andreopoulos B."/>
            <person name="Riley R."/>
            <person name="LaButti K."/>
            <person name="Pangilinan J."/>
            <person name="Lipzen A."/>
            <person name="Amirebrahimi M."/>
            <person name="Yan J."/>
            <person name="Adam C."/>
            <person name="Keymanesh K."/>
            <person name="Ng V."/>
            <person name="Louie K."/>
            <person name="Northen T."/>
            <person name="Drula E."/>
            <person name="Henrissat B."/>
            <person name="Hsieh H.M."/>
            <person name="Youens-Clark K."/>
            <person name="Lutzoni F."/>
            <person name="Miadlikowska J."/>
            <person name="Eastwood D.C."/>
            <person name="Hamelin R.C."/>
            <person name="Grigoriev I.V."/>
            <person name="U'Ren J.M."/>
        </authorList>
    </citation>
    <scope>NUCLEOTIDE SEQUENCE [LARGE SCALE GENOMIC DNA]</scope>
    <source>
        <strain evidence="1 2">ER1909</strain>
    </source>
</reference>